<dbReference type="PROSITE" id="PS50011">
    <property type="entry name" value="PROTEIN_KINASE_DOM"/>
    <property type="match status" value="1"/>
</dbReference>
<reference evidence="9 10" key="1">
    <citation type="journal article" date="2022" name="bioRxiv">
        <title>Genomics of Preaxostyla Flagellates Illuminates Evolutionary Transitions and the Path Towards Mitochondrial Loss.</title>
        <authorList>
            <person name="Novak L.V.F."/>
            <person name="Treitli S.C."/>
            <person name="Pyrih J."/>
            <person name="Halakuc P."/>
            <person name="Pipaliya S.V."/>
            <person name="Vacek V."/>
            <person name="Brzon O."/>
            <person name="Soukal P."/>
            <person name="Eme L."/>
            <person name="Dacks J.B."/>
            <person name="Karnkowska A."/>
            <person name="Elias M."/>
            <person name="Hampl V."/>
        </authorList>
    </citation>
    <scope>NUCLEOTIDE SEQUENCE [LARGE SCALE GENOMIC DNA]</scope>
    <source>
        <strain evidence="9">NAU3</strain>
        <tissue evidence="9">Gut</tissue>
    </source>
</reference>
<sequence length="1062" mass="118306">MTSTIGELGTFEYNSPERAMDSKGTATPASDIWSLGVVAYRMVTGRPLFEGLHLLQMTVALHTFDESRIPTTIPPRVREVLLKMLEPNVALRATASALLEGRLLERMLGPETDLSKMKSIQIATRANEIKEWSNDAQVKAKTMELEKEKEKLVDETKELERQLRLVQKSLQRTCERNGELEKEEELERRRRLLATPASTLSIDPTDNVLSTQLQMPSLLFSEKLYRDNDVDISGNTIAQTRSIGDPNWETVIFDEPITEGVVSVALTVLVLPGVEDSVSFAPRSGILHVKLPSTTQKEKKIPIHDFMKTGGRVVMEVNMDARPRTAVFIINGNVCLTFVSGLPPSIRFGFSIKQKGVSVRFDGMTRLKQATRLRRMNEIKWNPEDLRDSEDMHMNGMRSSVLCVQTQMPSLVFTDPSHFRVDDNRIACTCLATKEKGGTMKPTWSSFFLSEPISEGIVAISFTTLVNMTSAIVNLYFGIIDGTSPIPEKGQRLGKIKNSIGISSKETLKHHLLERNTERLIVEIDMDSSPRTAQFFVNGEATRAVVVGLPDSVRVGFSAKYRGMQVRFDRITQLNRGIAITDVMDVVEWQTPEPLQTKNSQNESEAKNSRQLPTMKLPELLFTNKSHFAIRNNILTRTEKGTDKKGRTKPSTVLLSEPISKGIVSVTFAVLNLAKSNGQEGFVNFGLLKTSLVVPRLGRVLGEHVKRSVGLSTSLHRIEDGHIRYLFVLNRTELKGIHSDTETISRVVMEVNMDSTPRTVQFFVNGKAGKCYVSGIPESVRIGFSADVMGTSVQITSIIHCTQPTPLADKMKEMKWTDTEQSLKERNTKRYAPIRREAEGSMPALLTRNPEHFMIEGNVITRTGLDIDGLDTFSTVMLDGVFEKAIKSVTVTILALPETESSCGVVMFGGMRDSEHIPKNPKGLGLNKKHSYALCSLDGRIHESNSYQFPYACFRSLRVGDQVVLDLNTHRTYMSPAFLVNGDPGRSSAYYISDVGRIGFSLSGLGTAIRIDSVTELDEQPQDVPDLTDNPKTTESPDLNEDSTLFEERDETSSLCNSCKIL</sequence>
<dbReference type="EC" id="2.7.11.1" evidence="1"/>
<dbReference type="PANTHER" id="PTHR43671">
    <property type="entry name" value="SERINE/THREONINE-PROTEIN KINASE NEK"/>
    <property type="match status" value="1"/>
</dbReference>
<keyword evidence="5" id="KW-0067">ATP-binding</keyword>
<dbReference type="Pfam" id="PF00069">
    <property type="entry name" value="Pkinase"/>
    <property type="match status" value="1"/>
</dbReference>
<dbReference type="InterPro" id="IPR000719">
    <property type="entry name" value="Prot_kinase_dom"/>
</dbReference>
<evidence type="ECO:0000259" key="8">
    <source>
        <dbReference type="PROSITE" id="PS50011"/>
    </source>
</evidence>
<dbReference type="PANTHER" id="PTHR43671:SF13">
    <property type="entry name" value="SERINE_THREONINE-PROTEIN KINASE NEK2"/>
    <property type="match status" value="1"/>
</dbReference>
<keyword evidence="4" id="KW-0418">Kinase</keyword>
<feature type="compositionally biased region" description="Acidic residues" evidence="7">
    <location>
        <begin position="1038"/>
        <end position="1047"/>
    </location>
</feature>
<keyword evidence="2" id="KW-0808">Transferase</keyword>
<evidence type="ECO:0000313" key="10">
    <source>
        <dbReference type="Proteomes" id="UP001281761"/>
    </source>
</evidence>
<feature type="coiled-coil region" evidence="6">
    <location>
        <begin position="138"/>
        <end position="169"/>
    </location>
</feature>
<gene>
    <name evidence="9" type="ORF">BLNAU_9629</name>
</gene>
<feature type="region of interest" description="Disordered" evidence="7">
    <location>
        <begin position="1018"/>
        <end position="1047"/>
    </location>
</feature>
<proteinExistence type="predicted"/>
<feature type="domain" description="Protein kinase" evidence="8">
    <location>
        <begin position="1"/>
        <end position="104"/>
    </location>
</feature>
<dbReference type="EMBL" id="JARBJD010000067">
    <property type="protein sequence ID" value="KAK2955401.1"/>
    <property type="molecule type" value="Genomic_DNA"/>
</dbReference>
<organism evidence="9 10">
    <name type="scientific">Blattamonas nauphoetae</name>
    <dbReference type="NCBI Taxonomy" id="2049346"/>
    <lineage>
        <taxon>Eukaryota</taxon>
        <taxon>Metamonada</taxon>
        <taxon>Preaxostyla</taxon>
        <taxon>Oxymonadida</taxon>
        <taxon>Blattamonas</taxon>
    </lineage>
</organism>
<evidence type="ECO:0000256" key="5">
    <source>
        <dbReference type="ARBA" id="ARBA00022840"/>
    </source>
</evidence>
<name>A0ABQ9XV90_9EUKA</name>
<evidence type="ECO:0000256" key="2">
    <source>
        <dbReference type="ARBA" id="ARBA00022679"/>
    </source>
</evidence>
<keyword evidence="6" id="KW-0175">Coiled coil</keyword>
<dbReference type="Proteomes" id="UP001281761">
    <property type="component" value="Unassembled WGS sequence"/>
</dbReference>
<evidence type="ECO:0000256" key="1">
    <source>
        <dbReference type="ARBA" id="ARBA00012513"/>
    </source>
</evidence>
<evidence type="ECO:0000256" key="6">
    <source>
        <dbReference type="SAM" id="Coils"/>
    </source>
</evidence>
<evidence type="ECO:0000256" key="3">
    <source>
        <dbReference type="ARBA" id="ARBA00022741"/>
    </source>
</evidence>
<dbReference type="SUPFAM" id="SSF56112">
    <property type="entry name" value="Protein kinase-like (PK-like)"/>
    <property type="match status" value="1"/>
</dbReference>
<dbReference type="Gene3D" id="1.10.510.10">
    <property type="entry name" value="Transferase(Phosphotransferase) domain 1"/>
    <property type="match status" value="1"/>
</dbReference>
<accession>A0ABQ9XV90</accession>
<comment type="caution">
    <text evidence="9">The sequence shown here is derived from an EMBL/GenBank/DDBJ whole genome shotgun (WGS) entry which is preliminary data.</text>
</comment>
<dbReference type="InterPro" id="IPR050660">
    <property type="entry name" value="NEK_Ser/Thr_kinase"/>
</dbReference>
<evidence type="ECO:0000256" key="4">
    <source>
        <dbReference type="ARBA" id="ARBA00022777"/>
    </source>
</evidence>
<keyword evidence="10" id="KW-1185">Reference proteome</keyword>
<evidence type="ECO:0000256" key="7">
    <source>
        <dbReference type="SAM" id="MobiDB-lite"/>
    </source>
</evidence>
<dbReference type="InterPro" id="IPR011009">
    <property type="entry name" value="Kinase-like_dom_sf"/>
</dbReference>
<keyword evidence="3" id="KW-0547">Nucleotide-binding</keyword>
<protein>
    <recommendedName>
        <fullName evidence="1">non-specific serine/threonine protein kinase</fullName>
        <ecNumber evidence="1">2.7.11.1</ecNumber>
    </recommendedName>
</protein>
<evidence type="ECO:0000313" key="9">
    <source>
        <dbReference type="EMBL" id="KAK2955401.1"/>
    </source>
</evidence>